<organism evidence="3 4">
    <name type="scientific">Denitratisoma oestradiolicum</name>
    <dbReference type="NCBI Taxonomy" id="311182"/>
    <lineage>
        <taxon>Bacteria</taxon>
        <taxon>Pseudomonadati</taxon>
        <taxon>Pseudomonadota</taxon>
        <taxon>Betaproteobacteria</taxon>
        <taxon>Nitrosomonadales</taxon>
        <taxon>Sterolibacteriaceae</taxon>
        <taxon>Denitratisoma</taxon>
    </lineage>
</organism>
<protein>
    <submittedName>
        <fullName evidence="3">Oxidoreductase</fullName>
    </submittedName>
</protein>
<dbReference type="EMBL" id="LR778301">
    <property type="protein sequence ID" value="CAB1367663.1"/>
    <property type="molecule type" value="Genomic_DNA"/>
</dbReference>
<reference evidence="3 4" key="1">
    <citation type="submission" date="2020-03" db="EMBL/GenBank/DDBJ databases">
        <authorList>
            <consortium name="Genoscope - CEA"/>
            <person name="William W."/>
        </authorList>
    </citation>
    <scope>NUCLEOTIDE SEQUENCE [LARGE SCALE GENOMIC DNA]</scope>
    <source>
        <strain evidence="4">DSM 16959</strain>
    </source>
</reference>
<dbReference type="InterPro" id="IPR002347">
    <property type="entry name" value="SDR_fam"/>
</dbReference>
<dbReference type="PRINTS" id="PR00081">
    <property type="entry name" value="GDHRDH"/>
</dbReference>
<accession>A0A6S6XU78</accession>
<dbReference type="SUPFAM" id="SSF51735">
    <property type="entry name" value="NAD(P)-binding Rossmann-fold domains"/>
    <property type="match status" value="1"/>
</dbReference>
<evidence type="ECO:0000256" key="2">
    <source>
        <dbReference type="ARBA" id="ARBA00023002"/>
    </source>
</evidence>
<dbReference type="AlphaFoldDB" id="A0A6S6XU78"/>
<evidence type="ECO:0000313" key="4">
    <source>
        <dbReference type="Proteomes" id="UP000515733"/>
    </source>
</evidence>
<keyword evidence="4" id="KW-1185">Reference proteome</keyword>
<dbReference type="GO" id="GO:0016491">
    <property type="term" value="F:oxidoreductase activity"/>
    <property type="evidence" value="ECO:0007669"/>
    <property type="project" value="UniProtKB-KW"/>
</dbReference>
<dbReference type="Pfam" id="PF13561">
    <property type="entry name" value="adh_short_C2"/>
    <property type="match status" value="1"/>
</dbReference>
<dbReference type="Proteomes" id="UP000515733">
    <property type="component" value="Chromosome"/>
</dbReference>
<dbReference type="InterPro" id="IPR036291">
    <property type="entry name" value="NAD(P)-bd_dom_sf"/>
</dbReference>
<dbReference type="KEGG" id="doe:DENOEST_0498"/>
<dbReference type="PANTHER" id="PTHR43669">
    <property type="entry name" value="5-KETO-D-GLUCONATE 5-REDUCTASE"/>
    <property type="match status" value="1"/>
</dbReference>
<evidence type="ECO:0000256" key="1">
    <source>
        <dbReference type="ARBA" id="ARBA00006484"/>
    </source>
</evidence>
<comment type="similarity">
    <text evidence="1">Belongs to the short-chain dehydrogenases/reductases (SDR) family.</text>
</comment>
<sequence>MTNTMQLPDKVAVVLGVAPNNLGHAIARRFVAEGARVVVGGRRGEALAEVAAEIGAVAVPCDITRDADVERLVSTALERFGRLDVGLNATGWGLLKPFTEHSREDLEQMAQVQFIGPFRFFQALVKAMTQGGSIIQISSVTATIMFDHHAAYMGTKAGIDHVIRCIAHEFGHQGIRANSLSPGGIADTPMSGGGLHFPPVAALYNKQIPLGRPGVASDVVNAAVWLASDQSSFVTGQNIQVSGGQTLRTNPRLAEIAAAAGA</sequence>
<dbReference type="Gene3D" id="3.40.50.720">
    <property type="entry name" value="NAD(P)-binding Rossmann-like Domain"/>
    <property type="match status" value="1"/>
</dbReference>
<dbReference type="RefSeq" id="WP_145770587.1">
    <property type="nucleotide sequence ID" value="NZ_LR778301.1"/>
</dbReference>
<dbReference type="CDD" id="cd05233">
    <property type="entry name" value="SDR_c"/>
    <property type="match status" value="1"/>
</dbReference>
<name>A0A6S6XU78_9PROT</name>
<dbReference type="OrthoDB" id="156828at2"/>
<evidence type="ECO:0000313" key="3">
    <source>
        <dbReference type="EMBL" id="CAB1367663.1"/>
    </source>
</evidence>
<keyword evidence="2" id="KW-0560">Oxidoreductase</keyword>
<gene>
    <name evidence="3" type="ORF">DENOEST_0498</name>
</gene>
<proteinExistence type="inferred from homology"/>
<dbReference type="FunFam" id="3.40.50.720:FF:000084">
    <property type="entry name" value="Short-chain dehydrogenase reductase"/>
    <property type="match status" value="1"/>
</dbReference>
<dbReference type="PANTHER" id="PTHR43669:SF3">
    <property type="entry name" value="ALCOHOL DEHYDROGENASE, PUTATIVE (AFU_ORTHOLOGUE AFUA_3G03445)-RELATED"/>
    <property type="match status" value="1"/>
</dbReference>